<dbReference type="InterPro" id="IPR036322">
    <property type="entry name" value="WD40_repeat_dom_sf"/>
</dbReference>
<dbReference type="PANTHER" id="PTHR22652">
    <property type="entry name" value="NUCLEOPORIN NUP43"/>
    <property type="match status" value="1"/>
</dbReference>
<dbReference type="PANTHER" id="PTHR22652:SF0">
    <property type="entry name" value="NUCLEOPORIN NUP43"/>
    <property type="match status" value="1"/>
</dbReference>
<keyword evidence="4" id="KW-0539">Nucleus</keyword>
<name>A0A6J2KIG2_BOMMA</name>
<sequence length="353" mass="39559">MTHLYTKMSIDIQGTFVSQKINKVRWIPEDYAETKCFLTGSWDDEVNLITVWTFESVNEDEEVEYPRALTKYPVDDDVTQIKFTEKNKIAVSISNGDVKILEISAYDKQTPLKEIFSWKSLHNYGNTKCSATSLDTYEGDIASIGEDGNVNILSGRRGEVNRTIKGADSCSLHSICYLKHTEVITGNIRGHIKIWDLRSEVDKPAASFLLAGDELAATCIINHPTQPHIVLAGSESGSVAIWDLRMNTFPTSLLSAHTGGVTEMQFHPENPQKLLTCAVSGELWDWNMETITKSTKGPDNQLVWMPLQDKNTMMINSLMPSFHQALNSLDCEKGRILCGADNEAVYLIKNLKY</sequence>
<dbReference type="RefSeq" id="XP_028042121.1">
    <property type="nucleotide sequence ID" value="XM_028186320.1"/>
</dbReference>
<dbReference type="Pfam" id="PF00400">
    <property type="entry name" value="WD40"/>
    <property type="match status" value="1"/>
</dbReference>
<evidence type="ECO:0000256" key="3">
    <source>
        <dbReference type="ARBA" id="ARBA00022737"/>
    </source>
</evidence>
<protein>
    <submittedName>
        <fullName evidence="6">Nucleoporin Nup43</fullName>
    </submittedName>
</protein>
<dbReference type="GO" id="GO:0031080">
    <property type="term" value="C:nuclear pore outer ring"/>
    <property type="evidence" value="ECO:0007669"/>
    <property type="project" value="TreeGrafter"/>
</dbReference>
<dbReference type="KEGG" id="bman:114251897"/>
<dbReference type="Gene3D" id="2.130.10.10">
    <property type="entry name" value="YVTN repeat-like/Quinoprotein amine dehydrogenase"/>
    <property type="match status" value="1"/>
</dbReference>
<gene>
    <name evidence="6" type="primary">LOC114251897</name>
</gene>
<keyword evidence="5" id="KW-1185">Reference proteome</keyword>
<dbReference type="CTD" id="348995"/>
<organism evidence="5 6">
    <name type="scientific">Bombyx mandarina</name>
    <name type="common">Wild silk moth</name>
    <name type="synonym">Wild silkworm</name>
    <dbReference type="NCBI Taxonomy" id="7092"/>
    <lineage>
        <taxon>Eukaryota</taxon>
        <taxon>Metazoa</taxon>
        <taxon>Ecdysozoa</taxon>
        <taxon>Arthropoda</taxon>
        <taxon>Hexapoda</taxon>
        <taxon>Insecta</taxon>
        <taxon>Pterygota</taxon>
        <taxon>Neoptera</taxon>
        <taxon>Endopterygota</taxon>
        <taxon>Lepidoptera</taxon>
        <taxon>Glossata</taxon>
        <taxon>Ditrysia</taxon>
        <taxon>Bombycoidea</taxon>
        <taxon>Bombycidae</taxon>
        <taxon>Bombycinae</taxon>
        <taxon>Bombyx</taxon>
    </lineage>
</organism>
<evidence type="ECO:0000313" key="5">
    <source>
        <dbReference type="Proteomes" id="UP000504629"/>
    </source>
</evidence>
<reference evidence="6" key="1">
    <citation type="submission" date="2025-08" db="UniProtKB">
        <authorList>
            <consortium name="RefSeq"/>
        </authorList>
    </citation>
    <scope>IDENTIFICATION</scope>
    <source>
        <tissue evidence="6">Silk gland</tissue>
    </source>
</reference>
<accession>A0A6J2KIG2</accession>
<evidence type="ECO:0000256" key="1">
    <source>
        <dbReference type="ARBA" id="ARBA00004123"/>
    </source>
</evidence>
<dbReference type="GeneID" id="114251897"/>
<proteinExistence type="predicted"/>
<keyword evidence="2" id="KW-0853">WD repeat</keyword>
<dbReference type="SUPFAM" id="SSF50978">
    <property type="entry name" value="WD40 repeat-like"/>
    <property type="match status" value="1"/>
</dbReference>
<dbReference type="SMART" id="SM00320">
    <property type="entry name" value="WD40"/>
    <property type="match status" value="4"/>
</dbReference>
<evidence type="ECO:0000256" key="2">
    <source>
        <dbReference type="ARBA" id="ARBA00022574"/>
    </source>
</evidence>
<evidence type="ECO:0000256" key="4">
    <source>
        <dbReference type="ARBA" id="ARBA00023242"/>
    </source>
</evidence>
<keyword evidence="3" id="KW-0677">Repeat</keyword>
<dbReference type="Proteomes" id="UP000504629">
    <property type="component" value="Unplaced"/>
</dbReference>
<dbReference type="InterPro" id="IPR015943">
    <property type="entry name" value="WD40/YVTN_repeat-like_dom_sf"/>
</dbReference>
<evidence type="ECO:0000313" key="6">
    <source>
        <dbReference type="RefSeq" id="XP_028042121.1"/>
    </source>
</evidence>
<dbReference type="AlphaFoldDB" id="A0A6J2KIG2"/>
<dbReference type="OrthoDB" id="9890280at2759"/>
<dbReference type="InterPro" id="IPR001680">
    <property type="entry name" value="WD40_rpt"/>
</dbReference>
<comment type="subcellular location">
    <subcellularLocation>
        <location evidence="1">Nucleus</location>
    </subcellularLocation>
</comment>